<dbReference type="RefSeq" id="WP_378017430.1">
    <property type="nucleotide sequence ID" value="NZ_JBHSKT010000005.1"/>
</dbReference>
<evidence type="ECO:0000313" key="1">
    <source>
        <dbReference type="EMBL" id="MFC5271064.1"/>
    </source>
</evidence>
<protein>
    <recommendedName>
        <fullName evidence="3">META domain-containing protein</fullName>
    </recommendedName>
</protein>
<comment type="caution">
    <text evidence="1">The sequence shown here is derived from an EMBL/GenBank/DDBJ whole genome shotgun (WGS) entry which is preliminary data.</text>
</comment>
<organism evidence="1 2">
    <name type="scientific">Adhaeribacter terreus</name>
    <dbReference type="NCBI Taxonomy" id="529703"/>
    <lineage>
        <taxon>Bacteria</taxon>
        <taxon>Pseudomonadati</taxon>
        <taxon>Bacteroidota</taxon>
        <taxon>Cytophagia</taxon>
        <taxon>Cytophagales</taxon>
        <taxon>Hymenobacteraceae</taxon>
        <taxon>Adhaeribacter</taxon>
    </lineage>
</organism>
<dbReference type="Proteomes" id="UP001596161">
    <property type="component" value="Unassembled WGS sequence"/>
</dbReference>
<gene>
    <name evidence="1" type="ORF">ACFPIB_10615</name>
</gene>
<keyword evidence="2" id="KW-1185">Reference proteome</keyword>
<dbReference type="EMBL" id="JBHSKT010000005">
    <property type="protein sequence ID" value="MFC5271064.1"/>
    <property type="molecule type" value="Genomic_DNA"/>
</dbReference>
<proteinExistence type="predicted"/>
<accession>A0ABW0EDT5</accession>
<name>A0ABW0EDT5_9BACT</name>
<reference evidence="2" key="1">
    <citation type="journal article" date="2019" name="Int. J. Syst. Evol. Microbiol.">
        <title>The Global Catalogue of Microorganisms (GCM) 10K type strain sequencing project: providing services to taxonomists for standard genome sequencing and annotation.</title>
        <authorList>
            <consortium name="The Broad Institute Genomics Platform"/>
            <consortium name="The Broad Institute Genome Sequencing Center for Infectious Disease"/>
            <person name="Wu L."/>
            <person name="Ma J."/>
        </authorList>
    </citation>
    <scope>NUCLEOTIDE SEQUENCE [LARGE SCALE GENOMIC DNA]</scope>
    <source>
        <strain evidence="2">KACC 12602</strain>
    </source>
</reference>
<evidence type="ECO:0000313" key="2">
    <source>
        <dbReference type="Proteomes" id="UP001596161"/>
    </source>
</evidence>
<sequence>MAGIACLALTACDNDDDDAVNSVAPTASRMELITSTNWTLVSSDEIAFNDLPDALKTSPFSRDDIFRFKANGEAVRDEGPTKEEGKPQIVEVARWSFLNQERNLDAGFKSLPLNDEIVELTKRRMVLRRLVGNTEKLTVFEAQF</sequence>
<evidence type="ECO:0008006" key="3">
    <source>
        <dbReference type="Google" id="ProtNLM"/>
    </source>
</evidence>